<evidence type="ECO:0000313" key="2">
    <source>
        <dbReference type="EMBL" id="CSC60643.1"/>
    </source>
</evidence>
<evidence type="ECO:0000313" key="4">
    <source>
        <dbReference type="Proteomes" id="UP000044806"/>
    </source>
</evidence>
<gene>
    <name evidence="1" type="ORF">ERS013165_02288</name>
    <name evidence="2" type="ORF">ERS013200_01791</name>
</gene>
<protein>
    <submittedName>
        <fullName evidence="1">Uncharacterized protein</fullName>
    </submittedName>
</protein>
<dbReference type="Proteomes" id="UP000044806">
    <property type="component" value="Unassembled WGS sequence"/>
</dbReference>
<dbReference type="AlphaFoldDB" id="A0A655XEM0"/>
<proteinExistence type="predicted"/>
<organism evidence="1 4">
    <name type="scientific">Vibrio cholerae</name>
    <dbReference type="NCBI Taxonomy" id="666"/>
    <lineage>
        <taxon>Bacteria</taxon>
        <taxon>Pseudomonadati</taxon>
        <taxon>Pseudomonadota</taxon>
        <taxon>Gammaproteobacteria</taxon>
        <taxon>Vibrionales</taxon>
        <taxon>Vibrionaceae</taxon>
        <taxon>Vibrio</taxon>
    </lineage>
</organism>
<reference evidence="3 4" key="1">
    <citation type="submission" date="2015-07" db="EMBL/GenBank/DDBJ databases">
        <authorList>
            <consortium name="Pathogen Informatics"/>
        </authorList>
    </citation>
    <scope>NUCLEOTIDE SEQUENCE [LARGE SCALE GENOMIC DNA]</scope>
    <source>
        <strain evidence="2 3">A316</strain>
        <strain evidence="1 4">A51</strain>
    </source>
</reference>
<dbReference type="EMBL" id="CWOW01000011">
    <property type="protein sequence ID" value="CSA73157.1"/>
    <property type="molecule type" value="Genomic_DNA"/>
</dbReference>
<sequence length="107" mass="12882">MTRFIRQATSNDQRNTTTRTHFIVQDIGFQFESRKHFARRVITHFAFKWVNVDHIAHIELRDIHFDRQRASIFHGVKEDWSDFTAKHISARALIRHIRNIVSHKPQH</sequence>
<evidence type="ECO:0000313" key="3">
    <source>
        <dbReference type="Proteomes" id="UP000041770"/>
    </source>
</evidence>
<name>A0A655XEM0_VIBCL</name>
<dbReference type="Proteomes" id="UP000041770">
    <property type="component" value="Unassembled WGS sequence"/>
</dbReference>
<evidence type="ECO:0000313" key="1">
    <source>
        <dbReference type="EMBL" id="CSA73157.1"/>
    </source>
</evidence>
<accession>A0A655XEM0</accession>
<dbReference type="EMBL" id="CWQY01000010">
    <property type="protein sequence ID" value="CSC60643.1"/>
    <property type="molecule type" value="Genomic_DNA"/>
</dbReference>